<dbReference type="InterPro" id="IPR050833">
    <property type="entry name" value="Poly_Biosynth_Transport"/>
</dbReference>
<feature type="transmembrane region" description="Helical" evidence="6">
    <location>
        <begin position="371"/>
        <end position="396"/>
    </location>
</feature>
<gene>
    <name evidence="7" type="ORF">L9W94_11415</name>
</gene>
<dbReference type="AlphaFoldDB" id="A0A9X4IU18"/>
<proteinExistence type="predicted"/>
<feature type="transmembrane region" description="Helical" evidence="6">
    <location>
        <begin position="233"/>
        <end position="257"/>
    </location>
</feature>
<keyword evidence="4 6" id="KW-1133">Transmembrane helix</keyword>
<name>A0A9X4IU18_9VIBR</name>
<comment type="caution">
    <text evidence="7">The sequence shown here is derived from an EMBL/GenBank/DDBJ whole genome shotgun (WGS) entry which is preliminary data.</text>
</comment>
<dbReference type="PANTHER" id="PTHR30250">
    <property type="entry name" value="PST FAMILY PREDICTED COLANIC ACID TRANSPORTER"/>
    <property type="match status" value="1"/>
</dbReference>
<feature type="transmembrane region" description="Helical" evidence="6">
    <location>
        <begin position="277"/>
        <end position="300"/>
    </location>
</feature>
<organism evidence="7 8">
    <name type="scientific">Vibrio aestuarianus</name>
    <dbReference type="NCBI Taxonomy" id="28171"/>
    <lineage>
        <taxon>Bacteria</taxon>
        <taxon>Pseudomonadati</taxon>
        <taxon>Pseudomonadota</taxon>
        <taxon>Gammaproteobacteria</taxon>
        <taxon>Vibrionales</taxon>
        <taxon>Vibrionaceae</taxon>
        <taxon>Vibrio</taxon>
    </lineage>
</organism>
<accession>A0A9X4IU18</accession>
<sequence>MISSLFKYAPVQVFSSLCLFALIAVQTHFLSIEEYGILTIIMVFIEGIRAISSQWLIVTLLRYYPASDITEKANLVSTTSVMTLVLAIPALITIFIALYVYEIFTVNMLCSSSLLLLMKVAYMYRVELCRLDEDIDKYRKGVLVNSISSIVGSFLILYIWPSISSAIFSLALSNLLALFFLKNELKSKFEIKSFKAIISYGLPIMISGGIIAIGSRLDRLFIGKFIGLEETGIYSAFSNTLMGIISLFFMVISVPLYPELTKSTNNTSELINKHQHYLDVLVAITLPSLLGICFIAEPLIKVFLSQEYLNQGVELFWILAVSVYILNFKMHYIDHGLQFLDKTKYFPFVAFVSILVNIILLSLTLRTLGVYGAAWIILISNTIGLILAMFIALYFGYRYRFGSNIAKVILSCGIMLVALLLKEALFPNLESWIDIIISVCLGVLVYSIPMFILNALKIKDFLTRIVVMR</sequence>
<keyword evidence="2" id="KW-1003">Cell membrane</keyword>
<evidence type="ECO:0000256" key="2">
    <source>
        <dbReference type="ARBA" id="ARBA00022475"/>
    </source>
</evidence>
<feature type="transmembrane region" description="Helical" evidence="6">
    <location>
        <begin position="166"/>
        <end position="181"/>
    </location>
</feature>
<dbReference type="Proteomes" id="UP001140979">
    <property type="component" value="Unassembled WGS sequence"/>
</dbReference>
<feature type="transmembrane region" description="Helical" evidence="6">
    <location>
        <begin position="73"/>
        <end position="97"/>
    </location>
</feature>
<evidence type="ECO:0000256" key="1">
    <source>
        <dbReference type="ARBA" id="ARBA00004651"/>
    </source>
</evidence>
<evidence type="ECO:0000313" key="8">
    <source>
        <dbReference type="Proteomes" id="UP001140979"/>
    </source>
</evidence>
<dbReference type="Pfam" id="PF13440">
    <property type="entry name" value="Polysacc_synt_3"/>
    <property type="match status" value="1"/>
</dbReference>
<keyword evidence="5 6" id="KW-0472">Membrane</keyword>
<feature type="transmembrane region" description="Helical" evidence="6">
    <location>
        <begin position="408"/>
        <end position="426"/>
    </location>
</feature>
<feature type="transmembrane region" description="Helical" evidence="6">
    <location>
        <begin position="345"/>
        <end position="365"/>
    </location>
</feature>
<feature type="transmembrane region" description="Helical" evidence="6">
    <location>
        <begin position="193"/>
        <end position="213"/>
    </location>
</feature>
<evidence type="ECO:0000256" key="4">
    <source>
        <dbReference type="ARBA" id="ARBA00022989"/>
    </source>
</evidence>
<dbReference type="PANTHER" id="PTHR30250:SF31">
    <property type="entry name" value="INNER MEMBRANE PROTEIN YGHQ"/>
    <property type="match status" value="1"/>
</dbReference>
<keyword evidence="3 6" id="KW-0812">Transmembrane</keyword>
<feature type="transmembrane region" description="Helical" evidence="6">
    <location>
        <begin position="432"/>
        <end position="456"/>
    </location>
</feature>
<protein>
    <submittedName>
        <fullName evidence="7">Oligosaccharide flippase family protein</fullName>
    </submittedName>
</protein>
<feature type="transmembrane region" description="Helical" evidence="6">
    <location>
        <begin position="37"/>
        <end position="61"/>
    </location>
</feature>
<evidence type="ECO:0000256" key="6">
    <source>
        <dbReference type="SAM" id="Phobius"/>
    </source>
</evidence>
<feature type="transmembrane region" description="Helical" evidence="6">
    <location>
        <begin position="315"/>
        <end position="333"/>
    </location>
</feature>
<evidence type="ECO:0000256" key="5">
    <source>
        <dbReference type="ARBA" id="ARBA00023136"/>
    </source>
</evidence>
<evidence type="ECO:0000313" key="7">
    <source>
        <dbReference type="EMBL" id="MDE1242745.1"/>
    </source>
</evidence>
<dbReference type="RefSeq" id="WP_274683338.1">
    <property type="nucleotide sequence ID" value="NZ_JAKNBA010000018.1"/>
</dbReference>
<evidence type="ECO:0000256" key="3">
    <source>
        <dbReference type="ARBA" id="ARBA00022692"/>
    </source>
</evidence>
<reference evidence="7" key="1">
    <citation type="submission" date="2022-02" db="EMBL/GenBank/DDBJ databases">
        <title>Emergence and expansion in Europe of a Vibrio aestuarianus clonal complex pathogenic for oysters.</title>
        <authorList>
            <person name="Mesnil A."/>
            <person name="Travers M.-A."/>
        </authorList>
    </citation>
    <scope>NUCLEOTIDE SEQUENCE</scope>
    <source>
        <strain evidence="7">19_064_11T1</strain>
    </source>
</reference>
<dbReference type="EMBL" id="JAKNBA010000018">
    <property type="protein sequence ID" value="MDE1242745.1"/>
    <property type="molecule type" value="Genomic_DNA"/>
</dbReference>
<comment type="subcellular location">
    <subcellularLocation>
        <location evidence="1">Cell membrane</location>
        <topology evidence="1">Multi-pass membrane protein</topology>
    </subcellularLocation>
</comment>
<feature type="transmembrane region" description="Helical" evidence="6">
    <location>
        <begin position="142"/>
        <end position="160"/>
    </location>
</feature>
<dbReference type="GO" id="GO:0005886">
    <property type="term" value="C:plasma membrane"/>
    <property type="evidence" value="ECO:0007669"/>
    <property type="project" value="UniProtKB-SubCell"/>
</dbReference>